<protein>
    <submittedName>
        <fullName evidence="1">LPS biosynthesis glycosyltransferase</fullName>
    </submittedName>
</protein>
<proteinExistence type="predicted"/>
<reference evidence="1" key="1">
    <citation type="submission" date="2014-11" db="EMBL/GenBank/DDBJ databases">
        <authorList>
            <person name="Malar M.C."/>
            <person name="Sen D."/>
            <person name="Tripathy S."/>
        </authorList>
    </citation>
    <scope>NUCLEOTIDE SEQUENCE</scope>
    <source>
        <strain evidence="1">BDU141951</strain>
    </source>
</reference>
<comment type="caution">
    <text evidence="1">The sequence shown here is derived from an EMBL/GenBank/DDBJ whole genome shotgun (WGS) entry which is preliminary data.</text>
</comment>
<sequence>MSSIKDAIDQTIILAYKEDTEPLETFFLEQKFGCQVIRQKHKTGHKGYSPSYLCMLNHCNAWLKVIASNQPTLICEADFVPVRNLASLPLPYDPALGDMGIAWLYTCAPQIYHVLPNNQAVGFSTSMVAYILTPIGAKHLIDMAFQIAQASEPKQYSTWDSLIEEFLRIRGLNGYVPWRNYGEHGGKPNPEHKKAGFSPAHRADVLYGQLAFAPLYTAMQPYPGLHVLCSRLKARIKGLGRLALGRYLRLPVLAESTTPLKMLRFAIGRQLTLRP</sequence>
<evidence type="ECO:0000313" key="1">
    <source>
        <dbReference type="EMBL" id="NEV68815.1"/>
    </source>
</evidence>
<organism evidence="1">
    <name type="scientific">Lyngbya confervoides BDU141951</name>
    <dbReference type="NCBI Taxonomy" id="1574623"/>
    <lineage>
        <taxon>Bacteria</taxon>
        <taxon>Bacillati</taxon>
        <taxon>Cyanobacteriota</taxon>
        <taxon>Cyanophyceae</taxon>
        <taxon>Oscillatoriophycideae</taxon>
        <taxon>Oscillatoriales</taxon>
        <taxon>Microcoleaceae</taxon>
        <taxon>Lyngbya</taxon>
    </lineage>
</organism>
<reference evidence="1" key="3">
    <citation type="submission" date="2020-02" db="EMBL/GenBank/DDBJ databases">
        <authorList>
            <person name="Sarangi A.N."/>
            <person name="Ghosh S."/>
            <person name="Mukherjee M."/>
            <person name="Tripathy S."/>
        </authorList>
    </citation>
    <scope>NUCLEOTIDE SEQUENCE</scope>
    <source>
        <strain evidence="1">BDU141951</strain>
    </source>
</reference>
<name>A0A0C1VCL7_9CYAN</name>
<accession>A0A0C1VCL7</accession>
<gene>
    <name evidence="1" type="ORF">QQ91_017070</name>
</gene>
<dbReference type="EMBL" id="JTHE02000003">
    <property type="protein sequence ID" value="NEV68815.1"/>
    <property type="molecule type" value="Genomic_DNA"/>
</dbReference>
<reference evidence="1" key="2">
    <citation type="journal article" date="2015" name="Genome Announc.">
        <title>Draft Genome Sequence of Filamentous Marine Cyanobacterium Lyngbya confervoides Strain BDU141951.</title>
        <authorList>
            <person name="Chandrababunaidu M.M."/>
            <person name="Sen D."/>
            <person name="Tripathy S."/>
        </authorList>
    </citation>
    <scope>NUCLEOTIDE SEQUENCE</scope>
    <source>
        <strain evidence="1">BDU141951</strain>
    </source>
</reference>
<dbReference type="AlphaFoldDB" id="A0A0C1VCL7"/>